<dbReference type="EMBL" id="JAMZDE010000007">
    <property type="protein sequence ID" value="MCP1339972.1"/>
    <property type="molecule type" value="Genomic_DNA"/>
</dbReference>
<reference evidence="2" key="1">
    <citation type="submission" date="2022-06" db="EMBL/GenBank/DDBJ databases">
        <title>Idiomarina rhizosphaerae M1R2S28.</title>
        <authorList>
            <person name="Sun J.-Q."/>
            <person name="Li L.-F."/>
        </authorList>
    </citation>
    <scope>NUCLEOTIDE SEQUENCE</scope>
    <source>
        <strain evidence="2">M1R2S28</strain>
    </source>
</reference>
<gene>
    <name evidence="2" type="ORF">NJR55_10270</name>
</gene>
<dbReference type="Proteomes" id="UP001139474">
    <property type="component" value="Unassembled WGS sequence"/>
</dbReference>
<keyword evidence="3" id="KW-1185">Reference proteome</keyword>
<dbReference type="AlphaFoldDB" id="A0A9X2JS14"/>
<feature type="domain" description="FlgO" evidence="1">
    <location>
        <begin position="54"/>
        <end position="182"/>
    </location>
</feature>
<sequence>MKLSIFVSFTALFLGACTMSPTKQEVAQTEVSDEEKAAAEEIYTQPYSARYSAELAEQLVKNASIRLNSAKVGITNLVGVTGQYDQSSPLSMVLSEQLVQELHSRELSVLDFKATDFIRVTPKGDFALTRDYLELDEIMPITHVLVGTLSHHRNGVMANARLVNINTKEVASVAQVFIPESAVRQLDENYGQPVLRKAP</sequence>
<comment type="caution">
    <text evidence="2">The sequence shown here is derived from an EMBL/GenBank/DDBJ whole genome shotgun (WGS) entry which is preliminary data.</text>
</comment>
<evidence type="ECO:0000259" key="1">
    <source>
        <dbReference type="Pfam" id="PF17680"/>
    </source>
</evidence>
<proteinExistence type="predicted"/>
<evidence type="ECO:0000313" key="3">
    <source>
        <dbReference type="Proteomes" id="UP001139474"/>
    </source>
</evidence>
<dbReference type="Pfam" id="PF17680">
    <property type="entry name" value="FlgO"/>
    <property type="match status" value="1"/>
</dbReference>
<accession>A0A9X2JS14</accession>
<name>A0A9X2JS14_9GAMM</name>
<evidence type="ECO:0000313" key="2">
    <source>
        <dbReference type="EMBL" id="MCP1339972.1"/>
    </source>
</evidence>
<dbReference type="InterPro" id="IPR041215">
    <property type="entry name" value="FlgO_dom"/>
</dbReference>
<dbReference type="RefSeq" id="WP_253619846.1">
    <property type="nucleotide sequence ID" value="NZ_JAMZDE010000007.1"/>
</dbReference>
<protein>
    <submittedName>
        <fullName evidence="2">FlgO family outer membrane protein</fullName>
    </submittedName>
</protein>
<organism evidence="2 3">
    <name type="scientific">Idiomarina rhizosphaerae</name>
    <dbReference type="NCBI Taxonomy" id="2961572"/>
    <lineage>
        <taxon>Bacteria</taxon>
        <taxon>Pseudomonadati</taxon>
        <taxon>Pseudomonadota</taxon>
        <taxon>Gammaproteobacteria</taxon>
        <taxon>Alteromonadales</taxon>
        <taxon>Idiomarinaceae</taxon>
        <taxon>Idiomarina</taxon>
    </lineage>
</organism>
<dbReference type="PROSITE" id="PS51257">
    <property type="entry name" value="PROKAR_LIPOPROTEIN"/>
    <property type="match status" value="1"/>
</dbReference>